<accession>A0A3S5AXZ1</accession>
<keyword evidence="3" id="KW-1185">Reference proteome</keyword>
<dbReference type="EMBL" id="CAAALY010248872">
    <property type="protein sequence ID" value="VEL35013.1"/>
    <property type="molecule type" value="Genomic_DNA"/>
</dbReference>
<proteinExistence type="predicted"/>
<sequence length="226" mass="24858">MYRAWLLPRRRSSGSPVWATKCSVSSASGGDSPCFAAMVTSADRKQTRCQGDGIPEGRRSWDHSLQERLTTLPDHATATVVSLTNRPGQRMGRMTAPRHRLSSDGMPRNLSPMSYRRHSVNRLRTQPNSEGGMCRLSRPIKPANCMLPSRGPLQHRQSLSTSMTSSSQSLSPSRSVSIAGATQSGLTCDNASADFAEIQRMVELKDGQEKWVRRVRFEGPSGISEL</sequence>
<comment type="caution">
    <text evidence="2">The sequence shown here is derived from an EMBL/GenBank/DDBJ whole genome shotgun (WGS) entry which is preliminary data.</text>
</comment>
<evidence type="ECO:0000313" key="3">
    <source>
        <dbReference type="Proteomes" id="UP000784294"/>
    </source>
</evidence>
<evidence type="ECO:0000313" key="2">
    <source>
        <dbReference type="EMBL" id="VEL35013.1"/>
    </source>
</evidence>
<feature type="region of interest" description="Disordered" evidence="1">
    <location>
        <begin position="149"/>
        <end position="176"/>
    </location>
</feature>
<organism evidence="2 3">
    <name type="scientific">Protopolystoma xenopodis</name>
    <dbReference type="NCBI Taxonomy" id="117903"/>
    <lineage>
        <taxon>Eukaryota</taxon>
        <taxon>Metazoa</taxon>
        <taxon>Spiralia</taxon>
        <taxon>Lophotrochozoa</taxon>
        <taxon>Platyhelminthes</taxon>
        <taxon>Monogenea</taxon>
        <taxon>Polyopisthocotylea</taxon>
        <taxon>Polystomatidea</taxon>
        <taxon>Polystomatidae</taxon>
        <taxon>Protopolystoma</taxon>
    </lineage>
</organism>
<reference evidence="2" key="1">
    <citation type="submission" date="2018-11" db="EMBL/GenBank/DDBJ databases">
        <authorList>
            <consortium name="Pathogen Informatics"/>
        </authorList>
    </citation>
    <scope>NUCLEOTIDE SEQUENCE</scope>
</reference>
<name>A0A3S5AXZ1_9PLAT</name>
<dbReference type="AlphaFoldDB" id="A0A3S5AXZ1"/>
<feature type="compositionally biased region" description="Low complexity" evidence="1">
    <location>
        <begin position="156"/>
        <end position="176"/>
    </location>
</feature>
<protein>
    <submittedName>
        <fullName evidence="2">Uncharacterized protein</fullName>
    </submittedName>
</protein>
<dbReference type="Proteomes" id="UP000784294">
    <property type="component" value="Unassembled WGS sequence"/>
</dbReference>
<feature type="region of interest" description="Disordered" evidence="1">
    <location>
        <begin position="86"/>
        <end position="113"/>
    </location>
</feature>
<evidence type="ECO:0000256" key="1">
    <source>
        <dbReference type="SAM" id="MobiDB-lite"/>
    </source>
</evidence>
<gene>
    <name evidence="2" type="ORF">PXEA_LOCUS28453</name>
</gene>